<protein>
    <submittedName>
        <fullName evidence="1">10387_t:CDS:1</fullName>
    </submittedName>
</protein>
<sequence length="416" mass="47463">MKNKSKQKRKQRKANSIAFTKNVSALDLQNKHDDSTAHVSSLLDQLRHETRSKSKISTGIFPLLPLPSCNYLMNELATLEQNTQGEFEMERQHVPGPAPPKSWQRSRYSEAGRNTAGIVFPKEIKERKIKKGAWDGERNLPGSPNRQVPSLMSICIDTVATNIKSYASYRYFSNLPTHLKQHILSSMSIHNSLTDELLPLFANDSGYEELDISYSNVTLECLKKYFWKIVKEKDAKNGVVEDWENLIDHDDDKVVDILPIQRFKASSDNTINIASNPLTDIEETSKKYISALPNLRRFNCGFTFNISAIPLCTLLVSTMPLLTHLSMAGCFDQDIGSQALRILSGLFNLLVWDMSYCKWVNDRTLLQSINWNRDLKSLRKLVAIECGNWIDLEETKRKLSYNRRKFKLLTEVGSNA</sequence>
<evidence type="ECO:0000313" key="2">
    <source>
        <dbReference type="Proteomes" id="UP000789342"/>
    </source>
</evidence>
<dbReference type="Gene3D" id="3.80.10.10">
    <property type="entry name" value="Ribonuclease Inhibitor"/>
    <property type="match status" value="1"/>
</dbReference>
<dbReference type="Proteomes" id="UP000789342">
    <property type="component" value="Unassembled WGS sequence"/>
</dbReference>
<dbReference type="InterPro" id="IPR032675">
    <property type="entry name" value="LRR_dom_sf"/>
</dbReference>
<dbReference type="EMBL" id="CAJVPV010003223">
    <property type="protein sequence ID" value="CAG8546567.1"/>
    <property type="molecule type" value="Genomic_DNA"/>
</dbReference>
<accession>A0A9N9AVR5</accession>
<proteinExistence type="predicted"/>
<reference evidence="1" key="1">
    <citation type="submission" date="2021-06" db="EMBL/GenBank/DDBJ databases">
        <authorList>
            <person name="Kallberg Y."/>
            <person name="Tangrot J."/>
            <person name="Rosling A."/>
        </authorList>
    </citation>
    <scope>NUCLEOTIDE SEQUENCE</scope>
    <source>
        <strain evidence="1">CL551</strain>
    </source>
</reference>
<comment type="caution">
    <text evidence="1">The sequence shown here is derived from an EMBL/GenBank/DDBJ whole genome shotgun (WGS) entry which is preliminary data.</text>
</comment>
<gene>
    <name evidence="1" type="ORF">AMORRO_LOCUS5375</name>
</gene>
<organism evidence="1 2">
    <name type="scientific">Acaulospora morrowiae</name>
    <dbReference type="NCBI Taxonomy" id="94023"/>
    <lineage>
        <taxon>Eukaryota</taxon>
        <taxon>Fungi</taxon>
        <taxon>Fungi incertae sedis</taxon>
        <taxon>Mucoromycota</taxon>
        <taxon>Glomeromycotina</taxon>
        <taxon>Glomeromycetes</taxon>
        <taxon>Diversisporales</taxon>
        <taxon>Acaulosporaceae</taxon>
        <taxon>Acaulospora</taxon>
    </lineage>
</organism>
<keyword evidence="2" id="KW-1185">Reference proteome</keyword>
<name>A0A9N9AVR5_9GLOM</name>
<dbReference type="AlphaFoldDB" id="A0A9N9AVR5"/>
<dbReference type="OrthoDB" id="341898at2759"/>
<dbReference type="SUPFAM" id="SSF52058">
    <property type="entry name" value="L domain-like"/>
    <property type="match status" value="1"/>
</dbReference>
<evidence type="ECO:0000313" key="1">
    <source>
        <dbReference type="EMBL" id="CAG8546567.1"/>
    </source>
</evidence>